<evidence type="ECO:0000313" key="11">
    <source>
        <dbReference type="EMBL" id="CAF1230179.1"/>
    </source>
</evidence>
<dbReference type="InterPro" id="IPR000175">
    <property type="entry name" value="Na/ntran_symport"/>
</dbReference>
<dbReference type="AlphaFoldDB" id="A0A814YJ07"/>
<evidence type="ECO:0000256" key="10">
    <source>
        <dbReference type="SAM" id="Phobius"/>
    </source>
</evidence>
<accession>A0A814YJ07</accession>
<feature type="binding site" evidence="8">
    <location>
        <position position="209"/>
    </location>
    <ligand>
        <name>Na(+)</name>
        <dbReference type="ChEBI" id="CHEBI:29101"/>
        <label>1</label>
    </ligand>
</feature>
<feature type="transmembrane region" description="Helical" evidence="10">
    <location>
        <begin position="154"/>
        <end position="178"/>
    </location>
</feature>
<feature type="transmembrane region" description="Helical" evidence="10">
    <location>
        <begin position="334"/>
        <end position="357"/>
    </location>
</feature>
<comment type="caution">
    <text evidence="11">The sequence shown here is derived from an EMBL/GenBank/DDBJ whole genome shotgun (WGS) entry which is preliminary data.</text>
</comment>
<feature type="transmembrane region" description="Helical" evidence="10">
    <location>
        <begin position="24"/>
        <end position="52"/>
    </location>
</feature>
<dbReference type="GO" id="GO:0005886">
    <property type="term" value="C:plasma membrane"/>
    <property type="evidence" value="ECO:0007669"/>
    <property type="project" value="TreeGrafter"/>
</dbReference>
<reference evidence="11" key="1">
    <citation type="submission" date="2021-02" db="EMBL/GenBank/DDBJ databases">
        <authorList>
            <person name="Nowell W R."/>
        </authorList>
    </citation>
    <scope>NUCLEOTIDE SEQUENCE</scope>
</reference>
<dbReference type="GO" id="GO:0005283">
    <property type="term" value="F:amino acid:sodium symporter activity"/>
    <property type="evidence" value="ECO:0007669"/>
    <property type="project" value="TreeGrafter"/>
</dbReference>
<dbReference type="PANTHER" id="PTHR11616:SF321">
    <property type="entry name" value="SODIUM-DEPENDENT NUTRIENT AMINO ACID TRANSPORTER 1-RELATED"/>
    <property type="match status" value="1"/>
</dbReference>
<keyword evidence="3" id="KW-0813">Transport</keyword>
<feature type="transmembrane region" description="Helical" evidence="10">
    <location>
        <begin position="583"/>
        <end position="605"/>
    </location>
</feature>
<evidence type="ECO:0000256" key="4">
    <source>
        <dbReference type="ARBA" id="ARBA00022692"/>
    </source>
</evidence>
<evidence type="ECO:0000256" key="3">
    <source>
        <dbReference type="ARBA" id="ARBA00022448"/>
    </source>
</evidence>
<dbReference type="EMBL" id="CAJNOT010001646">
    <property type="protein sequence ID" value="CAF1230179.1"/>
    <property type="molecule type" value="Genomic_DNA"/>
</dbReference>
<evidence type="ECO:0000256" key="1">
    <source>
        <dbReference type="ARBA" id="ARBA00004141"/>
    </source>
</evidence>
<dbReference type="PANTHER" id="PTHR11616">
    <property type="entry name" value="SODIUM/CHLORIDE DEPENDENT TRANSPORTER"/>
    <property type="match status" value="1"/>
</dbReference>
<evidence type="ECO:0000256" key="6">
    <source>
        <dbReference type="ARBA" id="ARBA00023136"/>
    </source>
</evidence>
<evidence type="ECO:0000313" key="12">
    <source>
        <dbReference type="Proteomes" id="UP000663864"/>
    </source>
</evidence>
<feature type="binding site" evidence="8">
    <location>
        <position position="306"/>
    </location>
    <ligand>
        <name>Na(+)</name>
        <dbReference type="ChEBI" id="CHEBI:29101"/>
        <label>1</label>
    </ligand>
</feature>
<dbReference type="PRINTS" id="PR00176">
    <property type="entry name" value="NANEUSMPORT"/>
</dbReference>
<sequence length="793" mass="90861">MSLGQFTSRGAAAAFKMSRMFKGLGWAIGINSFLCSIYYNIIIAWILFYFFASFRSKLQWSDCGNWWNTERCANPETLNYSNSTIFCNSIHHQTNCTIPTLPPEEYFDNYVLHRSDSLDNLGLPSWSLSLCLLLAWILVGLCIIQGIKSSGKVVYFTALFPYVVIFALIIRGVTLPGARYGIKFYLKPNWNKIRQFDVWIAAASQVTYSLGIAFGSIISYSSFNRFKVNYFRLCMFVTACDCFTSVFAGFAIFSVLGYMSFKTGLPIEQVAKAGPGLAFVAYPQALSIMPGGPFWAVIFFFMLLTLGLDSQFGLVDVVIAGLLDTFKQLRQHKLFVSISYCIFCYLLALPICAPVIYCVKHFVHFFFFVYGGLGWAIGINSFLCSIYYNIIIAWILFYFFTSFRSKLQWSDCGNWWNTERCANPETLNYSNSTIFCNSIHYQINCTIPTLPPEEYFDNYVLHRSDSLDNLDLPSARFGIKFYLKPNWNKIRQFDVFADIAIFSVLGYMSFKTGLPIEQVAKAGPGLAFVAYPQALSIMPGGPFWAVIFFFMLLTLGLDTQFGLADVVIAGLLDTFKQLRQHKLFVSISYCIFCYLLALPICAPILMNEYAVNLSLIICGFLEFVVIDYIYGFNNFMEDIRMMLGKRPLEPYWFFTWCISDPIITLVLVFSSIIRFQPPTEGNYEYSAYANMLGWLMVCSSLIFIPCIMVYEFIKAWKVTNSLQYKVIEHMPHYLRMLTYARKPDTEWGPAKNENRYGRYKPKIEQSTSINQSNINDSDNNSTLKFKNMFRTRL</sequence>
<feature type="transmembrane region" description="Helical" evidence="10">
    <location>
        <begin position="651"/>
        <end position="673"/>
    </location>
</feature>
<feature type="transmembrane region" description="Helical" evidence="10">
    <location>
        <begin position="611"/>
        <end position="630"/>
    </location>
</feature>
<feature type="binding site" evidence="8">
    <location>
        <position position="309"/>
    </location>
    <ligand>
        <name>Na(+)</name>
        <dbReference type="ChEBI" id="CHEBI:29101"/>
        <label>1</label>
    </ligand>
</feature>
<feature type="transmembrane region" description="Helical" evidence="10">
    <location>
        <begin position="230"/>
        <end position="256"/>
    </location>
</feature>
<protein>
    <submittedName>
        <fullName evidence="11">Uncharacterized protein</fullName>
    </submittedName>
</protein>
<keyword evidence="9" id="KW-1015">Disulfide bond</keyword>
<dbReference type="PROSITE" id="PS50267">
    <property type="entry name" value="NA_NEUROTRAN_SYMP_3"/>
    <property type="match status" value="1"/>
</dbReference>
<evidence type="ECO:0000256" key="2">
    <source>
        <dbReference type="ARBA" id="ARBA00006459"/>
    </source>
</evidence>
<feature type="transmembrane region" description="Helical" evidence="10">
    <location>
        <begin position="493"/>
        <end position="510"/>
    </location>
</feature>
<proteinExistence type="inferred from homology"/>
<keyword evidence="6 10" id="KW-0472">Membrane</keyword>
<dbReference type="GO" id="GO:0046872">
    <property type="term" value="F:metal ion binding"/>
    <property type="evidence" value="ECO:0007669"/>
    <property type="project" value="UniProtKB-KW"/>
</dbReference>
<comment type="subcellular location">
    <subcellularLocation>
        <location evidence="1">Membrane</location>
        <topology evidence="1">Multi-pass membrane protein</topology>
    </subcellularLocation>
</comment>
<comment type="similarity">
    <text evidence="2">Belongs to the sodium:neurotransmitter symporter (SNF) (TC 2.A.22) family.</text>
</comment>
<dbReference type="InterPro" id="IPR037272">
    <property type="entry name" value="SNS_sf"/>
</dbReference>
<dbReference type="SUPFAM" id="SSF161070">
    <property type="entry name" value="SNF-like"/>
    <property type="match status" value="2"/>
</dbReference>
<dbReference type="GO" id="GO:0089718">
    <property type="term" value="P:amino acid import across plasma membrane"/>
    <property type="evidence" value="ECO:0007669"/>
    <property type="project" value="TreeGrafter"/>
</dbReference>
<keyword evidence="4 10" id="KW-0812">Transmembrane</keyword>
<name>A0A814YJ07_9BILA</name>
<gene>
    <name evidence="11" type="ORF">ZHD862_LOCUS24327</name>
</gene>
<evidence type="ECO:0000256" key="9">
    <source>
        <dbReference type="PIRSR" id="PIRSR600175-2"/>
    </source>
</evidence>
<feature type="transmembrane region" description="Helical" evidence="10">
    <location>
        <begin position="543"/>
        <end position="571"/>
    </location>
</feature>
<feature type="disulfide bond" evidence="9">
    <location>
        <begin position="63"/>
        <end position="72"/>
    </location>
</feature>
<feature type="transmembrane region" description="Helical" evidence="10">
    <location>
        <begin position="294"/>
        <end position="322"/>
    </location>
</feature>
<dbReference type="Proteomes" id="UP000663864">
    <property type="component" value="Unassembled WGS sequence"/>
</dbReference>
<keyword evidence="5 10" id="KW-1133">Transmembrane helix</keyword>
<organism evidence="11 12">
    <name type="scientific">Rotaria sordida</name>
    <dbReference type="NCBI Taxonomy" id="392033"/>
    <lineage>
        <taxon>Eukaryota</taxon>
        <taxon>Metazoa</taxon>
        <taxon>Spiralia</taxon>
        <taxon>Gnathifera</taxon>
        <taxon>Rotifera</taxon>
        <taxon>Eurotatoria</taxon>
        <taxon>Bdelloidea</taxon>
        <taxon>Philodinida</taxon>
        <taxon>Philodinidae</taxon>
        <taxon>Rotaria</taxon>
    </lineage>
</organism>
<keyword evidence="8" id="KW-0915">Sodium</keyword>
<feature type="binding site" evidence="8">
    <location>
        <position position="310"/>
    </location>
    <ligand>
        <name>Na(+)</name>
        <dbReference type="ChEBI" id="CHEBI:29101"/>
        <label>1</label>
    </ligand>
</feature>
<feature type="transmembrane region" description="Helical" evidence="10">
    <location>
        <begin position="693"/>
        <end position="713"/>
    </location>
</feature>
<dbReference type="Pfam" id="PF00209">
    <property type="entry name" value="SNF"/>
    <property type="match status" value="3"/>
</dbReference>
<keyword evidence="7" id="KW-0325">Glycoprotein</keyword>
<evidence type="ECO:0000256" key="5">
    <source>
        <dbReference type="ARBA" id="ARBA00022989"/>
    </source>
</evidence>
<keyword evidence="8" id="KW-0479">Metal-binding</keyword>
<evidence type="ECO:0000256" key="8">
    <source>
        <dbReference type="PIRSR" id="PIRSR600175-1"/>
    </source>
</evidence>
<feature type="transmembrane region" description="Helical" evidence="10">
    <location>
        <begin position="377"/>
        <end position="400"/>
    </location>
</feature>
<feature type="transmembrane region" description="Helical" evidence="10">
    <location>
        <begin position="198"/>
        <end position="218"/>
    </location>
</feature>
<evidence type="ECO:0000256" key="7">
    <source>
        <dbReference type="ARBA" id="ARBA00023180"/>
    </source>
</evidence>
<feature type="transmembrane region" description="Helical" evidence="10">
    <location>
        <begin position="126"/>
        <end position="147"/>
    </location>
</feature>
<dbReference type="GO" id="GO:0015179">
    <property type="term" value="F:L-amino acid transmembrane transporter activity"/>
    <property type="evidence" value="ECO:0007669"/>
    <property type="project" value="TreeGrafter"/>
</dbReference>